<evidence type="ECO:0000256" key="12">
    <source>
        <dbReference type="ARBA" id="ARBA00022844"/>
    </source>
</evidence>
<dbReference type="GO" id="GO:0003968">
    <property type="term" value="F:RNA-directed RNA polymerase activity"/>
    <property type="evidence" value="ECO:0007669"/>
    <property type="project" value="UniProtKB-KW"/>
</dbReference>
<evidence type="ECO:0000256" key="19">
    <source>
        <dbReference type="ARBA" id="ARBA00047332"/>
    </source>
</evidence>
<dbReference type="PIRSF" id="PIRSF000830">
    <property type="entry name" value="RNA_pol_ParamyxoV"/>
    <property type="match status" value="1"/>
</dbReference>
<keyword evidence="10" id="KW-0378">Hydrolase</keyword>
<dbReference type="EC" id="3.6.1.-" evidence="22"/>
<evidence type="ECO:0000256" key="22">
    <source>
        <dbReference type="PIRNR" id="PIRNR000830"/>
    </source>
</evidence>
<comment type="catalytic activity">
    <reaction evidence="19 22">
        <text>a 5'-end (5'-triphosphoguanosine)-adenylyl-adenylyl-cytidylyl-adenosine in mRNA + S-adenosyl-L-methionine = a 5'-end (5'-triphosphoguanosine)-(2'-O-methyladenylyl)-adenylyl-cytidylyl-adenosine in mRNA + S-adenosyl-L-homocysteine + H(+)</text>
        <dbReference type="Rhea" id="RHEA:65380"/>
        <dbReference type="Rhea" id="RHEA-COMP:16797"/>
        <dbReference type="Rhea" id="RHEA-COMP:16801"/>
        <dbReference type="ChEBI" id="CHEBI:15378"/>
        <dbReference type="ChEBI" id="CHEBI:57856"/>
        <dbReference type="ChEBI" id="CHEBI:59789"/>
        <dbReference type="ChEBI" id="CHEBI:156482"/>
        <dbReference type="ChEBI" id="CHEBI:156484"/>
    </reaction>
</comment>
<comment type="catalytic activity">
    <reaction evidence="21 22">
        <text>GTP + H2O = GDP + phosphate + H(+)</text>
        <dbReference type="Rhea" id="RHEA:19669"/>
        <dbReference type="ChEBI" id="CHEBI:15377"/>
        <dbReference type="ChEBI" id="CHEBI:15378"/>
        <dbReference type="ChEBI" id="CHEBI:37565"/>
        <dbReference type="ChEBI" id="CHEBI:43474"/>
        <dbReference type="ChEBI" id="CHEBI:58189"/>
    </reaction>
</comment>
<comment type="catalytic activity">
    <reaction evidence="20">
        <text>a 5'-end (5'-triphosphoguanosine)-adenylyl-adenylyl-cytidylyl-adenosine in mRNA + 2 S-adenosyl-L-methionine = a 5'-end (N(7)-methyl 5'-triphosphoguanosine)-(2'-O-methyladenylyl)-adenylyl-cytidylyl-adenosine in mRNA + 2 S-adenosyl-L-homocysteine + H(+)</text>
        <dbReference type="Rhea" id="RHEA:65376"/>
        <dbReference type="Rhea" id="RHEA-COMP:16797"/>
        <dbReference type="Rhea" id="RHEA-COMP:16798"/>
        <dbReference type="ChEBI" id="CHEBI:15378"/>
        <dbReference type="ChEBI" id="CHEBI:57856"/>
        <dbReference type="ChEBI" id="CHEBI:59789"/>
        <dbReference type="ChEBI" id="CHEBI:156483"/>
        <dbReference type="ChEBI" id="CHEBI:156484"/>
        <dbReference type="EC" id="2.1.1.375"/>
    </reaction>
</comment>
<comment type="function">
    <text evidence="22">RNA-directed RNA polymerase that catalyzes the transcription of viral mRNAs, their capping and polyadenylation. The template is composed of the viral RNA tightly encapsidated by the nucleoprotein (N). The viral polymerase binds to the genomic RNA at the 3' leader promoter, and transcribes subsequently all viral mRNAs with a decreasing efficiency. The first gene is the most transcribed, and the last the least transcribed. The viral phosphoprotein acts as a processivity factor. Capping is concomitant with initiation of mRNA transcription. Indeed, a GDP polyribonucleotidyl transferase (PRNTase) adds the cap structure when the nascent RNA chain length has reached few nucleotides. Ribose 2'-O methylation of viral mRNA cap precedes and facilitates subsequent guanine-N-7 methylation, both activities being carried by the viral polymerase. Polyadenylation of mRNAs occur by a stuttering mechanism at a slipery stop site present at the end viral genes. After finishing transcription of a mRNA, the polymerase can resume transcription of the downstream gene.</text>
</comment>
<evidence type="ECO:0000256" key="3">
    <source>
        <dbReference type="ARBA" id="ARBA00022484"/>
    </source>
</evidence>
<dbReference type="GO" id="GO:0030430">
    <property type="term" value="C:host cell cytoplasm"/>
    <property type="evidence" value="ECO:0007669"/>
    <property type="project" value="UniProtKB-SubCell"/>
</dbReference>
<evidence type="ECO:0000256" key="21">
    <source>
        <dbReference type="ARBA" id="ARBA00048548"/>
    </source>
</evidence>
<dbReference type="GO" id="GO:0016787">
    <property type="term" value="F:hydrolase activity"/>
    <property type="evidence" value="ECO:0007669"/>
    <property type="project" value="UniProtKB-KW"/>
</dbReference>
<keyword evidence="4 22" id="KW-0489">Methyltransferase</keyword>
<dbReference type="RefSeq" id="YP_010802250.1">
    <property type="nucleotide sequence ID" value="NC_076971.1"/>
</dbReference>
<evidence type="ECO:0000259" key="23">
    <source>
        <dbReference type="PROSITE" id="PS50526"/>
    </source>
</evidence>
<dbReference type="Proteomes" id="UP001161655">
    <property type="component" value="Segment"/>
</dbReference>
<sequence>MEVNNELGEERKQSIYDDLPDFHLRNPLRSFRDVVDPTSVKFSRDKRLKGSYDTLKKERDIYVPGISHELWTTTNLCTLDITSEILSHCLGDVIYKLCLEHPWNKIINISGMIESLHRYSEMADRGKAETMISFQHILMVINALSSRRPVMSKYEQFRSGDTVRIRAKNGNQLILTPSLLGIVRAGSGKVVEMYLSDWVRCASDVHTERFLLNFGSITGNTMNALHYPPPEKIVDLEDWGDSVLRTFGNSGFKLLKAYEALCAGFIMATEEEDTVDSTVFWKNTVRDLIEENEEYTGPITKLKEILESQMSSVHWISQMYGLHRIWGHPEVSAQKGMEKVINIGRKNIVLSDKMPTVAGRHFKFMFLSSFRRRHNRYPKLKYTGEDKEFEDKLINNDLSAVECPKDHISDDWDNVQLEQNYQLPETFNLSMIVADKSVSPTKLELIKNIKSKKSVMNQELRRGVLRWLNEKTVDPRELLQSVNDGLFPDDQKIIGLTPKERELNPVPRMFALMSHLLRVYVVVTESMLSEHILPLFPQITMTDTLLDLNKKIIDNVSVQKMNRRKVKTGQRTICMSLDFDKWNGHMRKQSTYHIFYQLGSLFGLPNLFNATYDIFQSSYIYLADGTYLPKVSKEGQLLVEEPNSFTGHMGGMEGLRQKGWTLFTVVCLDMICRKHNCTYKSMGMGDNQILMLTFFTHNVSADGNINSRGRADLQRNYKALFRELKDVFGELGLPLKPLETWASENLFLYGKYPIWKGLPMTMDLKRIMRIFPFSNIDVMTIENMLNTVSGSATAATLSAPCVAVSYITGLLMLSYTIRGILEYHPLIGESILLHSIPTNPKPKAKHQPRSWTLRTSSGIKIEYNVDVIPSLDDIVMLMMIVPRSLGGYVTYNVISSLVRGFPDPLSRDLYYVHEIWKGADRGSIKNALSAWKQIVLMPDINYRMLLEDVLSVNLLNPVTPMANVRQSVNQFLSSPGKIRNEEFLSLIKMSSEDTKNKLANVLCSGEELHIRLLHDIFSATIPGYVDSIVSKVTKTSTIQKIAMKTSKRDVTYAITLVESNFFKYFIWRGSVSGIPWQSDCPTEYAKLIRCTGWKKQLKGVTVPYPLSFMTKADCYSSGKVCDCSDGYLSVHVSDKFVSQEDWDLRIGDSLPYMGSMTKEKVTIESGARLYSSEPLVRRPVQLLRAINWFVEEKSLTAEAIEACVSAVTDLEMEQFKSVREGTSGAESHRYKDTSLSHGSLTSSNFLYSTRYHMSTDNMYRYSKGSVNYDLHYQSLLCIVSECCNQDIFNYDRRVKLLRRCSHWRQYCYSCVNPVDENFHDLGKSGSVAFIPYSKKNRYLYVESSKISYVWETRPFECMIRGAMTEERYKHMRPEAKNHWLVETFSDKIISQMTSYLDDRSEQTSKVEMHSGEIFNRVAYLKMRPDVLICSVIRKLLIISESYLLMPGDFKRPLADHIKEKALSIISETYQGNLIGLGLILSWSETKTSLFDKFDVDIDDDPPSLSGACEAMRRLLYTCISSPLLPIKRREIYAVVDEMKNDGTAYKLMTCEKMLSINGACEKCIIKLMSVPKHDYTQRILLATCDKGHVILERYSLKIETSNVTLDRLRKDCSSDTSGSKVDSYTKWKRRNKIIASVSANIAMIFRSHELRNRTVNWNESDMIRFTSTRNLEHEQYSEWVSSDILKIITKPTAALYKYVDLLSSFKKFIAPCKKALLLGDGSGHTSSLLREMFPELHLTVSTLVDSDYVISQTMPHLFDHTRGDANLDKVSMISKVNNVLHPDWGKDWLEKAATSEFLISDIEMLGADRDCDRIILLKKILNMTSWKLIILKDYIYDSASLIRKTSIISRCTTKSLLVSSLHRQRNYPEVWWILMDTIDVVESSRSTDIRSYSPDIIAEIWKRFLFVLKRSDDPLGVGTMSINDQIVNQSIFKKMLDRARMKLSIKGVGCMVPRDDNFTRILGKLQTSFRPIDVNFSRTRDTPKMYRSSEKQLTSILLTLAVSMIADVYDRVEFLKSYKHWKLKYKKRRELSTWTPYLIKMVNEQPDVEIYDDFIGVLNSYMKTKKLIFRSFKEEIKFDYKKKRSDLCFPIAKNLVLRLPR</sequence>
<reference evidence="25" key="1">
    <citation type="journal article" date="2021" name="J. Anim. Genet.">
        <title>Illuminating the plant rhabdovirus landscape through metatranscriptomics data.</title>
        <authorList>
            <person name="Bejerman N."/>
            <person name="Dietzgen R.G."/>
            <person name="Debat H."/>
        </authorList>
    </citation>
    <scope>NUCLEOTIDE SEQUENCE</scope>
</reference>
<evidence type="ECO:0000313" key="26">
    <source>
        <dbReference type="Proteomes" id="UP001161655"/>
    </source>
</evidence>
<evidence type="ECO:0000256" key="6">
    <source>
        <dbReference type="ARBA" id="ARBA00022679"/>
    </source>
</evidence>
<evidence type="ECO:0000256" key="10">
    <source>
        <dbReference type="ARBA" id="ARBA00022801"/>
    </source>
</evidence>
<feature type="domain" description="Mononegavirus-type SAM-dependent 2'-O-MTase" evidence="24">
    <location>
        <begin position="1686"/>
        <end position="1873"/>
    </location>
</feature>
<proteinExistence type="inferred from homology"/>
<dbReference type="InterPro" id="IPR016269">
    <property type="entry name" value="RNA-dir_pol_paramyxovirus"/>
</dbReference>
<keyword evidence="14 22" id="KW-0506">mRNA capping</keyword>
<dbReference type="InterPro" id="IPR026890">
    <property type="entry name" value="Mononeg_mRNAcap"/>
</dbReference>
<dbReference type="InterPro" id="IPR025786">
    <property type="entry name" value="Mononega_L_MeTrfase"/>
</dbReference>
<evidence type="ECO:0000256" key="14">
    <source>
        <dbReference type="ARBA" id="ARBA00023042"/>
    </source>
</evidence>
<protein>
    <recommendedName>
        <fullName evidence="22">RNA-directed RNA polymerase L</fullName>
        <shortName evidence="22">Protein L</shortName>
    </recommendedName>
    <alternativeName>
        <fullName evidence="22">Large structural protein</fullName>
    </alternativeName>
    <alternativeName>
        <fullName evidence="22">Replicase</fullName>
    </alternativeName>
    <alternativeName>
        <fullName evidence="22">Transcriptase</fullName>
    </alternativeName>
    <domain>
        <recommendedName>
            <fullName evidence="22">RNA-directed RNA polymerase</fullName>
            <ecNumber evidence="22">2.7.7.48</ecNumber>
        </recommendedName>
    </domain>
    <domain>
        <recommendedName>
            <fullName evidence="22">GTP phosphohydrolase</fullName>
            <ecNumber evidence="22">3.6.1.-</ecNumber>
        </recommendedName>
    </domain>
    <domain>
        <recommendedName>
            <fullName evidence="22">GDP polyribonucleotidyltransferase</fullName>
            <ecNumber evidence="22">2.7.7.88</ecNumber>
        </recommendedName>
        <alternativeName>
            <fullName evidence="22">PRNTase</fullName>
        </alternativeName>
    </domain>
    <domain>
        <recommendedName>
            <fullName evidence="22">mRNA (nucleoside-2'-O-)-methyltransferase</fullName>
            <shortName evidence="22">N1-2'-O-MTase</shortName>
            <ecNumber evidence="22">2.1.1.-</ecNumber>
        </recommendedName>
    </domain>
    <domain>
        <recommendedName>
            <fullName evidence="22">mRNA (guanine-N(7)-)-methyltransferase</fullName>
            <shortName evidence="22">G-N7-MTase</shortName>
        </recommendedName>
    </domain>
</protein>
<evidence type="ECO:0000256" key="13">
    <source>
        <dbReference type="ARBA" id="ARBA00022953"/>
    </source>
</evidence>
<dbReference type="PROSITE" id="PS51590">
    <property type="entry name" value="SAM_MT_MNV_L"/>
    <property type="match status" value="1"/>
</dbReference>
<comment type="similarity">
    <text evidence="2 22">Belongs to the paramyxovirus L protein family.</text>
</comment>
<comment type="catalytic activity">
    <reaction evidence="17">
        <text>a 5'-end triphospho-adenylyl-adenylyl-cytidylyl-adenosine in mRNA + GDP + H(+) = a 5'-end (5'-triphosphoguanosine)-adenylyl-adenylyl-cytidylyl-adenosine in mRNA + diphosphate</text>
        <dbReference type="Rhea" id="RHEA:65436"/>
        <dbReference type="Rhea" id="RHEA-COMP:16797"/>
        <dbReference type="Rhea" id="RHEA-COMP:16799"/>
        <dbReference type="ChEBI" id="CHEBI:15378"/>
        <dbReference type="ChEBI" id="CHEBI:33019"/>
        <dbReference type="ChEBI" id="CHEBI:58189"/>
        <dbReference type="ChEBI" id="CHEBI:156484"/>
        <dbReference type="ChEBI" id="CHEBI:156503"/>
        <dbReference type="EC" id="2.7.7.88"/>
    </reaction>
</comment>
<evidence type="ECO:0000256" key="4">
    <source>
        <dbReference type="ARBA" id="ARBA00022603"/>
    </source>
</evidence>
<dbReference type="PROSITE" id="PS50526">
    <property type="entry name" value="RDRP_SSRNA_NEG_NONSEG"/>
    <property type="match status" value="1"/>
</dbReference>
<evidence type="ECO:0000256" key="2">
    <source>
        <dbReference type="ARBA" id="ARBA00007934"/>
    </source>
</evidence>
<evidence type="ECO:0000256" key="17">
    <source>
        <dbReference type="ARBA" id="ARBA00024494"/>
    </source>
</evidence>
<evidence type="ECO:0000256" key="1">
    <source>
        <dbReference type="ARBA" id="ARBA00003132"/>
    </source>
</evidence>
<dbReference type="Pfam" id="PF14318">
    <property type="entry name" value="Mononeg_mRNAcap"/>
    <property type="match status" value="1"/>
</dbReference>
<dbReference type="InterPro" id="IPR014023">
    <property type="entry name" value="Mononeg_RNA_pol_cat"/>
</dbReference>
<keyword evidence="11 22" id="KW-0067">ATP-binding</keyword>
<evidence type="ECO:0000256" key="8">
    <source>
        <dbReference type="ARBA" id="ARBA00022695"/>
    </source>
</evidence>
<evidence type="ECO:0000256" key="18">
    <source>
        <dbReference type="ARBA" id="ARBA00024499"/>
    </source>
</evidence>
<keyword evidence="5 22" id="KW-0507">mRNA processing</keyword>
<dbReference type="GO" id="GO:0005524">
    <property type="term" value="F:ATP binding"/>
    <property type="evidence" value="ECO:0007669"/>
    <property type="project" value="UniProtKB-KW"/>
</dbReference>
<organism evidence="25 26">
    <name type="scientific">Asclepias syriaca virus 1</name>
    <dbReference type="NCBI Taxonomy" id="2793722"/>
    <lineage>
        <taxon>Viruses</taxon>
        <taxon>Riboviria</taxon>
        <taxon>Orthornavirae</taxon>
        <taxon>Negarnaviricota</taxon>
        <taxon>Haploviricotina</taxon>
        <taxon>Monjiviricetes</taxon>
        <taxon>Mononegavirales</taxon>
        <taxon>Rhabdoviridae</taxon>
        <taxon>Betarhabdovirinae</taxon>
        <taxon>Alphacytorhabdovirus</taxon>
        <taxon>Alphacytorhabdovirus asclepiadis</taxon>
        <taxon>Cytorhabdovirus asclepiadis</taxon>
    </lineage>
</organism>
<dbReference type="GO" id="GO:0004482">
    <property type="term" value="F:mRNA 5'-cap (guanine-N7-)-methyltransferase activity"/>
    <property type="evidence" value="ECO:0007669"/>
    <property type="project" value="InterPro"/>
</dbReference>
<evidence type="ECO:0000259" key="24">
    <source>
        <dbReference type="PROSITE" id="PS51590"/>
    </source>
</evidence>
<dbReference type="GeneID" id="80540968"/>
<comment type="function">
    <text evidence="1 22">RNA-directed RNA polymerase that catalyzes the replication of viral genomic RNA. The template is composed of the viral RNA tightly encapsidated by the nucleoprotein (N). The replicase mode is dependent on intracellular N protein concentration. In this mode, the polymerase replicates the whole viral genome without recognizing transcriptional signals, and the replicated genome is not caped or polyadenylated.</text>
</comment>
<evidence type="ECO:0000256" key="7">
    <source>
        <dbReference type="ARBA" id="ARBA00022691"/>
    </source>
</evidence>
<keyword evidence="9 22" id="KW-0547">Nucleotide-binding</keyword>
<comment type="subcellular location">
    <subcellularLocation>
        <location evidence="22">Virion</location>
    </subcellularLocation>
    <subcellularLocation>
        <location evidence="22">Host cytoplasm</location>
    </subcellularLocation>
</comment>
<dbReference type="EC" id="2.1.1.-" evidence="22"/>
<evidence type="ECO:0000256" key="20">
    <source>
        <dbReference type="ARBA" id="ARBA00047370"/>
    </source>
</evidence>
<keyword evidence="16" id="KW-0511">Multifunctional enzyme</keyword>
<keyword evidence="8 22" id="KW-0548">Nucleotidyltransferase</keyword>
<dbReference type="EMBL" id="BK014298">
    <property type="protein sequence ID" value="DAF42290.1"/>
    <property type="molecule type" value="Viral_cRNA"/>
</dbReference>
<dbReference type="KEGG" id="vg:80540968"/>
<evidence type="ECO:0000256" key="16">
    <source>
        <dbReference type="ARBA" id="ARBA00023268"/>
    </source>
</evidence>
<comment type="catalytic activity">
    <reaction evidence="22">
        <text>RNA(n) + a ribonucleoside 5'-triphosphate = RNA(n+1) + diphosphate</text>
        <dbReference type="Rhea" id="RHEA:21248"/>
        <dbReference type="Rhea" id="RHEA-COMP:14527"/>
        <dbReference type="Rhea" id="RHEA-COMP:17342"/>
        <dbReference type="ChEBI" id="CHEBI:33019"/>
        <dbReference type="ChEBI" id="CHEBI:61557"/>
        <dbReference type="ChEBI" id="CHEBI:140395"/>
        <dbReference type="EC" id="2.7.7.48"/>
    </reaction>
</comment>
<keyword evidence="15 22" id="KW-1035">Host cytoplasm</keyword>
<accession>A0A8D9UJ32</accession>
<evidence type="ECO:0000313" key="25">
    <source>
        <dbReference type="EMBL" id="DAF42290.1"/>
    </source>
</evidence>
<dbReference type="GO" id="GO:0044423">
    <property type="term" value="C:virion component"/>
    <property type="evidence" value="ECO:0007669"/>
    <property type="project" value="UniProtKB-KW"/>
</dbReference>
<dbReference type="EC" id="2.7.7.88" evidence="22"/>
<keyword evidence="3 22" id="KW-0696">RNA-directed RNA polymerase</keyword>
<comment type="catalytic activity">
    <reaction evidence="18 22">
        <text>a 5'-end (5'-triphosphoguanosine)-(2'-O-methyladenylyl)-adenylyl-cytidylyl-adenosine in mRNA + S-adenosyl-L-methionine = a 5'-end (N(7)-methyl 5'-triphosphoguanosine)-(2'-O-methyladenylyl)-adenylyl-cytidylyl-adenosine in mRNA + S-adenosyl-L-homocysteine</text>
        <dbReference type="Rhea" id="RHEA:65440"/>
        <dbReference type="Rhea" id="RHEA-COMP:16798"/>
        <dbReference type="Rhea" id="RHEA-COMP:16801"/>
        <dbReference type="ChEBI" id="CHEBI:57856"/>
        <dbReference type="ChEBI" id="CHEBI:59789"/>
        <dbReference type="ChEBI" id="CHEBI:156482"/>
        <dbReference type="ChEBI" id="CHEBI:156483"/>
    </reaction>
</comment>
<keyword evidence="7 22" id="KW-0949">S-adenosyl-L-methionine</keyword>
<name>A0A8D9UJ32_9RHAB</name>
<evidence type="ECO:0000256" key="5">
    <source>
        <dbReference type="ARBA" id="ARBA00022664"/>
    </source>
</evidence>
<feature type="domain" description="RdRp catalytic" evidence="23">
    <location>
        <begin position="571"/>
        <end position="757"/>
    </location>
</feature>
<reference evidence="25" key="2">
    <citation type="journal article" date="2021" name="Viruses">
        <title>Illuminating the Plant Rhabdovirus Landscape through Metatranscriptomics Data.</title>
        <authorList>
            <person name="Bejerman N."/>
            <person name="Dietzgen R.G."/>
            <person name="Debat H."/>
        </authorList>
    </citation>
    <scope>NUCLEOTIDE SEQUENCE</scope>
</reference>
<evidence type="ECO:0000256" key="15">
    <source>
        <dbReference type="ARBA" id="ARBA00023200"/>
    </source>
</evidence>
<evidence type="ECO:0000256" key="11">
    <source>
        <dbReference type="ARBA" id="ARBA00022840"/>
    </source>
</evidence>
<keyword evidence="6 22" id="KW-0808">Transferase</keyword>
<keyword evidence="13 22" id="KW-0693">Viral RNA replication</keyword>
<evidence type="ECO:0000256" key="9">
    <source>
        <dbReference type="ARBA" id="ARBA00022741"/>
    </source>
</evidence>
<dbReference type="EC" id="2.7.7.48" evidence="22"/>
<keyword evidence="26" id="KW-1185">Reference proteome</keyword>
<dbReference type="Pfam" id="PF00946">
    <property type="entry name" value="Mononeg_RNA_pol"/>
    <property type="match status" value="1"/>
</dbReference>
<keyword evidence="12 22" id="KW-0946">Virion</keyword>